<dbReference type="Proteomes" id="UP001139409">
    <property type="component" value="Unassembled WGS sequence"/>
</dbReference>
<evidence type="ECO:0000259" key="8">
    <source>
        <dbReference type="Pfam" id="PF01467"/>
    </source>
</evidence>
<dbReference type="PANTHER" id="PTHR43793:SF2">
    <property type="entry name" value="BIFUNCTIONAL PROTEIN HLDE"/>
    <property type="match status" value="1"/>
</dbReference>
<dbReference type="Gene3D" id="3.40.50.620">
    <property type="entry name" value="HUPs"/>
    <property type="match status" value="1"/>
</dbReference>
<evidence type="ECO:0000313" key="9">
    <source>
        <dbReference type="EMBL" id="MCA6074379.1"/>
    </source>
</evidence>
<dbReference type="Pfam" id="PF01467">
    <property type="entry name" value="CTP_transf_like"/>
    <property type="match status" value="1"/>
</dbReference>
<dbReference type="NCBIfam" id="TIGR00125">
    <property type="entry name" value="cyt_tran_rel"/>
    <property type="match status" value="1"/>
</dbReference>
<keyword evidence="10" id="KW-1185">Reference proteome</keyword>
<dbReference type="InterPro" id="IPR004821">
    <property type="entry name" value="Cyt_trans-like"/>
</dbReference>
<gene>
    <name evidence="9" type="primary">rfaE2</name>
    <name evidence="9" type="ORF">LDX50_05840</name>
</gene>
<reference evidence="9" key="1">
    <citation type="submission" date="2021-09" db="EMBL/GenBank/DDBJ databases">
        <title>Fulvivirga sp. isolated from coastal sediment.</title>
        <authorList>
            <person name="Yu H."/>
        </authorList>
    </citation>
    <scope>NUCLEOTIDE SEQUENCE</scope>
    <source>
        <strain evidence="9">1062</strain>
    </source>
</reference>
<dbReference type="InterPro" id="IPR011914">
    <property type="entry name" value="RfaE_dom_II"/>
</dbReference>
<keyword evidence="5" id="KW-0067">ATP-binding</keyword>
<evidence type="ECO:0000256" key="2">
    <source>
        <dbReference type="ARBA" id="ARBA00022679"/>
    </source>
</evidence>
<dbReference type="PANTHER" id="PTHR43793">
    <property type="entry name" value="FAD SYNTHASE"/>
    <property type="match status" value="1"/>
</dbReference>
<dbReference type="RefSeq" id="WP_225697473.1">
    <property type="nucleotide sequence ID" value="NZ_JAIXNE010000001.1"/>
</dbReference>
<dbReference type="GO" id="GO:0016773">
    <property type="term" value="F:phosphotransferase activity, alcohol group as acceptor"/>
    <property type="evidence" value="ECO:0007669"/>
    <property type="project" value="InterPro"/>
</dbReference>
<evidence type="ECO:0000256" key="4">
    <source>
        <dbReference type="ARBA" id="ARBA00022741"/>
    </source>
</evidence>
<dbReference type="EMBL" id="JAIXNE010000001">
    <property type="protein sequence ID" value="MCA6074379.1"/>
    <property type="molecule type" value="Genomic_DNA"/>
</dbReference>
<proteinExistence type="predicted"/>
<dbReference type="GO" id="GO:0005975">
    <property type="term" value="P:carbohydrate metabolic process"/>
    <property type="evidence" value="ECO:0007669"/>
    <property type="project" value="InterPro"/>
</dbReference>
<comment type="catalytic activity">
    <reaction evidence="7">
        <text>D-glycero-beta-D-manno-heptose 1-phosphate + ATP + H(+) = ADP-D-glycero-beta-D-manno-heptose + diphosphate</text>
        <dbReference type="Rhea" id="RHEA:27465"/>
        <dbReference type="ChEBI" id="CHEBI:15378"/>
        <dbReference type="ChEBI" id="CHEBI:30616"/>
        <dbReference type="ChEBI" id="CHEBI:33019"/>
        <dbReference type="ChEBI" id="CHEBI:59967"/>
        <dbReference type="ChEBI" id="CHEBI:61593"/>
        <dbReference type="EC" id="2.7.7.70"/>
    </reaction>
</comment>
<evidence type="ECO:0000313" key="10">
    <source>
        <dbReference type="Proteomes" id="UP001139409"/>
    </source>
</evidence>
<dbReference type="SUPFAM" id="SSF52374">
    <property type="entry name" value="Nucleotidylyl transferase"/>
    <property type="match status" value="1"/>
</dbReference>
<protein>
    <recommendedName>
        <fullName evidence="1">D-glycero-beta-D-manno-heptose 1-phosphate adenylyltransferase</fullName>
        <ecNumber evidence="1">2.7.7.70</ecNumber>
    </recommendedName>
</protein>
<dbReference type="InterPro" id="IPR014729">
    <property type="entry name" value="Rossmann-like_a/b/a_fold"/>
</dbReference>
<dbReference type="EC" id="2.7.7.70" evidence="1"/>
<accession>A0A9X1HLD2</accession>
<evidence type="ECO:0000256" key="7">
    <source>
        <dbReference type="ARBA" id="ARBA00047428"/>
    </source>
</evidence>
<comment type="caution">
    <text evidence="9">The sequence shown here is derived from an EMBL/GenBank/DDBJ whole genome shotgun (WGS) entry which is preliminary data.</text>
</comment>
<name>A0A9X1HLD2_9BACT</name>
<evidence type="ECO:0000256" key="5">
    <source>
        <dbReference type="ARBA" id="ARBA00022840"/>
    </source>
</evidence>
<dbReference type="GO" id="GO:0005524">
    <property type="term" value="F:ATP binding"/>
    <property type="evidence" value="ECO:0007669"/>
    <property type="project" value="UniProtKB-KW"/>
</dbReference>
<keyword evidence="2" id="KW-0808">Transferase</keyword>
<dbReference type="InterPro" id="IPR050385">
    <property type="entry name" value="Archaeal_FAD_synthase"/>
</dbReference>
<feature type="domain" description="Cytidyltransferase-like" evidence="8">
    <location>
        <begin position="29"/>
        <end position="155"/>
    </location>
</feature>
<sequence>MSTSHKILTTGEADQLIRQWKGDHEKIVFTNGCFDIMHVGHLDYLEAARQLGDHLIIGVNTDDSVRRLKGSNRPINDAYSRTRLLASLEFVDAVILFDEDTPYDLIKRVKPDILVKGDDYLTENIVGADIVIAAGGEVKTLPFTEGYSSTSIIERIRTIN</sequence>
<evidence type="ECO:0000256" key="3">
    <source>
        <dbReference type="ARBA" id="ARBA00022695"/>
    </source>
</evidence>
<keyword evidence="6" id="KW-0119">Carbohydrate metabolism</keyword>
<organism evidence="9 10">
    <name type="scientific">Fulvivirga sedimenti</name>
    <dbReference type="NCBI Taxonomy" id="2879465"/>
    <lineage>
        <taxon>Bacteria</taxon>
        <taxon>Pseudomonadati</taxon>
        <taxon>Bacteroidota</taxon>
        <taxon>Cytophagia</taxon>
        <taxon>Cytophagales</taxon>
        <taxon>Fulvivirgaceae</taxon>
        <taxon>Fulvivirga</taxon>
    </lineage>
</organism>
<dbReference type="NCBIfam" id="TIGR02199">
    <property type="entry name" value="rfaE_dom_II"/>
    <property type="match status" value="1"/>
</dbReference>
<dbReference type="GO" id="GO:0016779">
    <property type="term" value="F:nucleotidyltransferase activity"/>
    <property type="evidence" value="ECO:0007669"/>
    <property type="project" value="UniProtKB-KW"/>
</dbReference>
<evidence type="ECO:0000256" key="1">
    <source>
        <dbReference type="ARBA" id="ARBA00012519"/>
    </source>
</evidence>
<evidence type="ECO:0000256" key="6">
    <source>
        <dbReference type="ARBA" id="ARBA00023277"/>
    </source>
</evidence>
<dbReference type="AlphaFoldDB" id="A0A9X1HLD2"/>
<keyword evidence="4" id="KW-0547">Nucleotide-binding</keyword>
<keyword evidence="3 9" id="KW-0548">Nucleotidyltransferase</keyword>